<dbReference type="PRINTS" id="PR00377">
    <property type="entry name" value="IMPHPHTASES"/>
</dbReference>
<evidence type="ECO:0000256" key="1">
    <source>
        <dbReference type="ARBA" id="ARBA00001033"/>
    </source>
</evidence>
<dbReference type="Gene3D" id="3.30.540.10">
    <property type="entry name" value="Fructose-1,6-Bisphosphatase, subunit A, domain 1"/>
    <property type="match status" value="1"/>
</dbReference>
<evidence type="ECO:0000256" key="2">
    <source>
        <dbReference type="ARBA" id="ARBA00013106"/>
    </source>
</evidence>
<evidence type="ECO:0000256" key="4">
    <source>
        <dbReference type="ARBA" id="ARBA00022842"/>
    </source>
</evidence>
<evidence type="ECO:0000313" key="5">
    <source>
        <dbReference type="EMBL" id="GGD19509.1"/>
    </source>
</evidence>
<organism evidence="5 6">
    <name type="scientific">Nocardioides daphniae</name>
    <dbReference type="NCBI Taxonomy" id="402297"/>
    <lineage>
        <taxon>Bacteria</taxon>
        <taxon>Bacillati</taxon>
        <taxon>Actinomycetota</taxon>
        <taxon>Actinomycetes</taxon>
        <taxon>Propionibacteriales</taxon>
        <taxon>Nocardioidaceae</taxon>
        <taxon>Nocardioides</taxon>
    </lineage>
</organism>
<dbReference type="Gene3D" id="3.40.190.80">
    <property type="match status" value="1"/>
</dbReference>
<dbReference type="PANTHER" id="PTHR20854">
    <property type="entry name" value="INOSITOL MONOPHOSPHATASE"/>
    <property type="match status" value="1"/>
</dbReference>
<protein>
    <recommendedName>
        <fullName evidence="2">inositol-phosphate phosphatase</fullName>
        <ecNumber evidence="2">3.1.3.25</ecNumber>
    </recommendedName>
</protein>
<keyword evidence="4" id="KW-0460">Magnesium</keyword>
<comment type="caution">
    <text evidence="5">The sequence shown here is derived from an EMBL/GenBank/DDBJ whole genome shotgun (WGS) entry which is preliminary data.</text>
</comment>
<dbReference type="Proteomes" id="UP000630594">
    <property type="component" value="Unassembled WGS sequence"/>
</dbReference>
<reference evidence="6" key="1">
    <citation type="journal article" date="2019" name="Int. J. Syst. Evol. Microbiol.">
        <title>The Global Catalogue of Microorganisms (GCM) 10K type strain sequencing project: providing services to taxonomists for standard genome sequencing and annotation.</title>
        <authorList>
            <consortium name="The Broad Institute Genomics Platform"/>
            <consortium name="The Broad Institute Genome Sequencing Center for Infectious Disease"/>
            <person name="Wu L."/>
            <person name="Ma J."/>
        </authorList>
    </citation>
    <scope>NUCLEOTIDE SEQUENCE [LARGE SCALE GENOMIC DNA]</scope>
    <source>
        <strain evidence="6">CCM 7403</strain>
    </source>
</reference>
<comment type="catalytic activity">
    <reaction evidence="1">
        <text>a myo-inositol phosphate + H2O = myo-inositol + phosphate</text>
        <dbReference type="Rhea" id="RHEA:24056"/>
        <dbReference type="ChEBI" id="CHEBI:15377"/>
        <dbReference type="ChEBI" id="CHEBI:17268"/>
        <dbReference type="ChEBI" id="CHEBI:43474"/>
        <dbReference type="ChEBI" id="CHEBI:84139"/>
        <dbReference type="EC" id="3.1.3.25"/>
    </reaction>
</comment>
<sequence>MTDPAQLRDLAVEVATAAAALVRREAGGVVVADTKSSAVDVVTEVDRRSEALLRELILAARPHDTVLGEEEGEAVGTSGVRWIVDPVDGTVNLLYGIPEYAVSVAAEVDGEVVAGAVVAVAQGHVYAAARGHGATKDGAPIRVRGAAPDGARLVQTGFGYMAEVREHQGACVARLLPRVRDIRRAGSCALDLCHLAEGLADAYVEEGPRIWDWAAGALVLTEAGGSFALLEGHLGRRLAGWSKESVVVASTPSEWDGFVADLRETGFLV</sequence>
<keyword evidence="6" id="KW-1185">Reference proteome</keyword>
<dbReference type="SUPFAM" id="SSF56655">
    <property type="entry name" value="Carbohydrate phosphatase"/>
    <property type="match status" value="1"/>
</dbReference>
<name>A0ABQ1Q8S7_9ACTN</name>
<accession>A0ABQ1Q8S7</accession>
<dbReference type="Pfam" id="PF00459">
    <property type="entry name" value="Inositol_P"/>
    <property type="match status" value="1"/>
</dbReference>
<dbReference type="PANTHER" id="PTHR20854:SF4">
    <property type="entry name" value="INOSITOL-1-MONOPHOSPHATASE-RELATED"/>
    <property type="match status" value="1"/>
</dbReference>
<dbReference type="EC" id="3.1.3.25" evidence="2"/>
<dbReference type="InterPro" id="IPR020550">
    <property type="entry name" value="Inositol_monophosphatase_CS"/>
</dbReference>
<dbReference type="EMBL" id="BMCK01000002">
    <property type="protein sequence ID" value="GGD19509.1"/>
    <property type="molecule type" value="Genomic_DNA"/>
</dbReference>
<dbReference type="PROSITE" id="PS00630">
    <property type="entry name" value="IMP_2"/>
    <property type="match status" value="1"/>
</dbReference>
<proteinExistence type="predicted"/>
<dbReference type="InterPro" id="IPR000760">
    <property type="entry name" value="Inositol_monophosphatase-like"/>
</dbReference>
<evidence type="ECO:0000313" key="6">
    <source>
        <dbReference type="Proteomes" id="UP000630594"/>
    </source>
</evidence>
<dbReference type="RefSeq" id="WP_229721505.1">
    <property type="nucleotide sequence ID" value="NZ_BMCK01000002.1"/>
</dbReference>
<gene>
    <name evidence="5" type="ORF">GCM10007231_18340</name>
</gene>
<evidence type="ECO:0000256" key="3">
    <source>
        <dbReference type="ARBA" id="ARBA00022723"/>
    </source>
</evidence>
<keyword evidence="3" id="KW-0479">Metal-binding</keyword>